<comment type="subcellular location">
    <subcellularLocation>
        <location evidence="1 6">Membrane</location>
        <topology evidence="1 6">Multi-pass membrane protein</topology>
    </subcellularLocation>
</comment>
<dbReference type="Proteomes" id="UP001603857">
    <property type="component" value="Unassembled WGS sequence"/>
</dbReference>
<keyword evidence="3 6" id="KW-0812">Transmembrane</keyword>
<dbReference type="PANTHER" id="PTHR31218">
    <property type="entry name" value="WAT1-RELATED PROTEIN"/>
    <property type="match status" value="1"/>
</dbReference>
<accession>A0ABD1MVH0</accession>
<evidence type="ECO:0000259" key="7">
    <source>
        <dbReference type="Pfam" id="PF00892"/>
    </source>
</evidence>
<feature type="domain" description="EamA" evidence="7">
    <location>
        <begin position="11"/>
        <end position="143"/>
    </location>
</feature>
<feature type="transmembrane region" description="Helical" evidence="6">
    <location>
        <begin position="214"/>
        <end position="235"/>
    </location>
</feature>
<name>A0ABD1MVH0_9FABA</name>
<protein>
    <recommendedName>
        <fullName evidence="6">WAT1-related protein</fullName>
    </recommendedName>
</protein>
<feature type="transmembrane region" description="Helical" evidence="6">
    <location>
        <begin position="305"/>
        <end position="323"/>
    </location>
</feature>
<comment type="caution">
    <text evidence="8">The sequence shown here is derived from an EMBL/GenBank/DDBJ whole genome shotgun (WGS) entry which is preliminary data.</text>
</comment>
<feature type="transmembrane region" description="Helical" evidence="6">
    <location>
        <begin position="12"/>
        <end position="32"/>
    </location>
</feature>
<feature type="transmembrane region" description="Helical" evidence="6">
    <location>
        <begin position="101"/>
        <end position="122"/>
    </location>
</feature>
<proteinExistence type="inferred from homology"/>
<dbReference type="InterPro" id="IPR030184">
    <property type="entry name" value="WAT1-related"/>
</dbReference>
<dbReference type="InterPro" id="IPR037185">
    <property type="entry name" value="EmrE-like"/>
</dbReference>
<dbReference type="EMBL" id="JBGMDY010000003">
    <property type="protein sequence ID" value="KAL2339527.1"/>
    <property type="molecule type" value="Genomic_DNA"/>
</dbReference>
<evidence type="ECO:0000256" key="1">
    <source>
        <dbReference type="ARBA" id="ARBA00004141"/>
    </source>
</evidence>
<feature type="transmembrane region" description="Helical" evidence="6">
    <location>
        <begin position="38"/>
        <end position="60"/>
    </location>
</feature>
<evidence type="ECO:0000313" key="8">
    <source>
        <dbReference type="EMBL" id="KAL2339527.1"/>
    </source>
</evidence>
<feature type="transmembrane region" description="Helical" evidence="6">
    <location>
        <begin position="72"/>
        <end position="95"/>
    </location>
</feature>
<comment type="similarity">
    <text evidence="2 6">Belongs to the drug/metabolite transporter (DMT) superfamily. Plant drug/metabolite exporter (P-DME) (TC 2.A.7.4) family.</text>
</comment>
<feature type="transmembrane region" description="Helical" evidence="6">
    <location>
        <begin position="185"/>
        <end position="202"/>
    </location>
</feature>
<evidence type="ECO:0000313" key="9">
    <source>
        <dbReference type="Proteomes" id="UP001603857"/>
    </source>
</evidence>
<feature type="domain" description="EamA" evidence="7">
    <location>
        <begin position="184"/>
        <end position="320"/>
    </location>
</feature>
<feature type="transmembrane region" description="Helical" evidence="6">
    <location>
        <begin position="278"/>
        <end position="298"/>
    </location>
</feature>
<reference evidence="8 9" key="1">
    <citation type="submission" date="2024-08" db="EMBL/GenBank/DDBJ databases">
        <title>Insights into the chromosomal genome structure of Flemingia macrophylla.</title>
        <authorList>
            <person name="Ding Y."/>
            <person name="Zhao Y."/>
            <person name="Bi W."/>
            <person name="Wu M."/>
            <person name="Zhao G."/>
            <person name="Gong Y."/>
            <person name="Li W."/>
            <person name="Zhang P."/>
        </authorList>
    </citation>
    <scope>NUCLEOTIDE SEQUENCE [LARGE SCALE GENOMIC DNA]</scope>
    <source>
        <strain evidence="8">DYQJB</strain>
        <tissue evidence="8">Leaf</tissue>
    </source>
</reference>
<sequence>MKIEKEWFKCVVSMLLVQVFASGMQILSRVILMEGTSIFALIAYRHVVAAVCVAPFAFYFERGRAKKFRSCSIWFWLFLNASVGITLAMGLFYYGLRDTSATYAVNFLSLVPIFTFIISIIFRMERVRLERWTGKIKTCGAIMCVGGALTSGLYKGKEFYIDIGQSGHHNHTVTVEAYKTNMLRGTLFLVGSCFSYTAWFIVQVKLLEIFPFKYWGTMLTCIIASVQATIVGLCLDCRKVTWSLKWNLQLMTIIYSGALASAATFCLIYWAIAIKGPAYPTMFNPLTLIFVAISEAILLGEPIRLGILLGMVLILMGLYSFLWGKGKEIECLVGASGEGSTSMATESAGVHSTAIVVPTLSPSNGVLGVEKIERC</sequence>
<keyword evidence="4 6" id="KW-1133">Transmembrane helix</keyword>
<keyword evidence="5 6" id="KW-0472">Membrane</keyword>
<gene>
    <name evidence="8" type="ORF">Fmac_007467</name>
</gene>
<evidence type="ECO:0000256" key="4">
    <source>
        <dbReference type="ARBA" id="ARBA00022989"/>
    </source>
</evidence>
<evidence type="ECO:0000256" key="3">
    <source>
        <dbReference type="ARBA" id="ARBA00022692"/>
    </source>
</evidence>
<evidence type="ECO:0000256" key="5">
    <source>
        <dbReference type="ARBA" id="ARBA00023136"/>
    </source>
</evidence>
<feature type="transmembrane region" description="Helical" evidence="6">
    <location>
        <begin position="247"/>
        <end position="272"/>
    </location>
</feature>
<keyword evidence="9" id="KW-1185">Reference proteome</keyword>
<organism evidence="8 9">
    <name type="scientific">Flemingia macrophylla</name>
    <dbReference type="NCBI Taxonomy" id="520843"/>
    <lineage>
        <taxon>Eukaryota</taxon>
        <taxon>Viridiplantae</taxon>
        <taxon>Streptophyta</taxon>
        <taxon>Embryophyta</taxon>
        <taxon>Tracheophyta</taxon>
        <taxon>Spermatophyta</taxon>
        <taxon>Magnoliopsida</taxon>
        <taxon>eudicotyledons</taxon>
        <taxon>Gunneridae</taxon>
        <taxon>Pentapetalae</taxon>
        <taxon>rosids</taxon>
        <taxon>fabids</taxon>
        <taxon>Fabales</taxon>
        <taxon>Fabaceae</taxon>
        <taxon>Papilionoideae</taxon>
        <taxon>50 kb inversion clade</taxon>
        <taxon>NPAAA clade</taxon>
        <taxon>indigoferoid/millettioid clade</taxon>
        <taxon>Phaseoleae</taxon>
        <taxon>Flemingia</taxon>
    </lineage>
</organism>
<dbReference type="SUPFAM" id="SSF103481">
    <property type="entry name" value="Multidrug resistance efflux transporter EmrE"/>
    <property type="match status" value="2"/>
</dbReference>
<dbReference type="Pfam" id="PF00892">
    <property type="entry name" value="EamA"/>
    <property type="match status" value="2"/>
</dbReference>
<evidence type="ECO:0000256" key="2">
    <source>
        <dbReference type="ARBA" id="ARBA00007635"/>
    </source>
</evidence>
<dbReference type="InterPro" id="IPR000620">
    <property type="entry name" value="EamA_dom"/>
</dbReference>
<evidence type="ECO:0000256" key="6">
    <source>
        <dbReference type="RuleBase" id="RU363077"/>
    </source>
</evidence>
<dbReference type="AlphaFoldDB" id="A0ABD1MVH0"/>
<dbReference type="GO" id="GO:0016020">
    <property type="term" value="C:membrane"/>
    <property type="evidence" value="ECO:0007669"/>
    <property type="project" value="UniProtKB-SubCell"/>
</dbReference>